<dbReference type="Proteomes" id="UP000619260">
    <property type="component" value="Unassembled WGS sequence"/>
</dbReference>
<dbReference type="InterPro" id="IPR025238">
    <property type="entry name" value="DUF4184"/>
</dbReference>
<protein>
    <recommendedName>
        <fullName evidence="4">DUF4184 family protein</fullName>
    </recommendedName>
</protein>
<accession>A0A8J3YGG7</accession>
<dbReference type="EMBL" id="BOPF01000004">
    <property type="protein sequence ID" value="GIJ44804.1"/>
    <property type="molecule type" value="Genomic_DNA"/>
</dbReference>
<keyword evidence="1" id="KW-0472">Membrane</keyword>
<dbReference type="Pfam" id="PF13803">
    <property type="entry name" value="DUF4184"/>
    <property type="match status" value="1"/>
</dbReference>
<organism evidence="2 3">
    <name type="scientific">Virgisporangium aliadipatigenens</name>
    <dbReference type="NCBI Taxonomy" id="741659"/>
    <lineage>
        <taxon>Bacteria</taxon>
        <taxon>Bacillati</taxon>
        <taxon>Actinomycetota</taxon>
        <taxon>Actinomycetes</taxon>
        <taxon>Micromonosporales</taxon>
        <taxon>Micromonosporaceae</taxon>
        <taxon>Virgisporangium</taxon>
    </lineage>
</organism>
<reference evidence="2" key="1">
    <citation type="submission" date="2021-01" db="EMBL/GenBank/DDBJ databases">
        <title>Whole genome shotgun sequence of Virgisporangium aliadipatigenens NBRC 105644.</title>
        <authorList>
            <person name="Komaki H."/>
            <person name="Tamura T."/>
        </authorList>
    </citation>
    <scope>NUCLEOTIDE SEQUENCE</scope>
    <source>
        <strain evidence="2">NBRC 105644</strain>
    </source>
</reference>
<evidence type="ECO:0000256" key="1">
    <source>
        <dbReference type="SAM" id="Phobius"/>
    </source>
</evidence>
<feature type="transmembrane region" description="Helical" evidence="1">
    <location>
        <begin position="148"/>
        <end position="172"/>
    </location>
</feature>
<keyword evidence="3" id="KW-1185">Reference proteome</keyword>
<comment type="caution">
    <text evidence="2">The sequence shown here is derived from an EMBL/GenBank/DDBJ whole genome shotgun (WGS) entry which is preliminary data.</text>
</comment>
<evidence type="ECO:0000313" key="3">
    <source>
        <dbReference type="Proteomes" id="UP000619260"/>
    </source>
</evidence>
<keyword evidence="1" id="KW-0812">Transmembrane</keyword>
<feature type="transmembrane region" description="Helical" evidence="1">
    <location>
        <begin position="193"/>
        <end position="212"/>
    </location>
</feature>
<dbReference type="AlphaFoldDB" id="A0A8J3YGG7"/>
<name>A0A8J3YGG7_9ACTN</name>
<evidence type="ECO:0008006" key="4">
    <source>
        <dbReference type="Google" id="ProtNLM"/>
    </source>
</evidence>
<keyword evidence="1" id="KW-1133">Transmembrane helix</keyword>
<feature type="transmembrane region" description="Helical" evidence="1">
    <location>
        <begin position="54"/>
        <end position="76"/>
    </location>
</feature>
<gene>
    <name evidence="2" type="ORF">Val02_16900</name>
</gene>
<feature type="transmembrane region" description="Helical" evidence="1">
    <location>
        <begin position="218"/>
        <end position="238"/>
    </location>
</feature>
<dbReference type="RefSeq" id="WP_203898338.1">
    <property type="nucleotide sequence ID" value="NZ_BOPF01000004.1"/>
</dbReference>
<evidence type="ECO:0000313" key="2">
    <source>
        <dbReference type="EMBL" id="GIJ44804.1"/>
    </source>
</evidence>
<sequence>MPLTFPSHAAAVLPFMLRRRRVWWCDRVALVLGSTAPDLPYALAPYVDIEAHSWWGLVWFCVPVTMALAALTRWAAPTVCAHLPPLGPLALRDYAVLGNVRPRWYVTAGCAWVGALSHRLWDIVTHRSFDDGRIVIETLWHTVDGRPLYSWLFFGSTAAGALAVLAAMLYAGRNDLIRAGAEVPPVARDPRRFWTAVGAAWALGVLVQPLLAGSEVHTIVIVRLLIVAHAGLLVGAATHPVPSRLGGS</sequence>
<proteinExistence type="predicted"/>